<sequence length="71" mass="8454">MTHPRTRMRRRLGSGTEASSLTGLLLTATPHDFTLLRTSECTYQRFYCQRDQLDFTHILNWKKKLVEFYSQ</sequence>
<name>A0A8T0FP67_ARGBR</name>
<dbReference type="EMBL" id="JABXBU010000011">
    <property type="protein sequence ID" value="KAF8791419.1"/>
    <property type="molecule type" value="Genomic_DNA"/>
</dbReference>
<keyword evidence="2" id="KW-1185">Reference proteome</keyword>
<evidence type="ECO:0000313" key="2">
    <source>
        <dbReference type="Proteomes" id="UP000807504"/>
    </source>
</evidence>
<gene>
    <name evidence="1" type="ORF">HNY73_006287</name>
</gene>
<dbReference type="Proteomes" id="UP000807504">
    <property type="component" value="Unassembled WGS sequence"/>
</dbReference>
<reference evidence="1" key="2">
    <citation type="submission" date="2020-06" db="EMBL/GenBank/DDBJ databases">
        <authorList>
            <person name="Sheffer M."/>
        </authorList>
    </citation>
    <scope>NUCLEOTIDE SEQUENCE</scope>
</reference>
<accession>A0A8T0FP67</accession>
<proteinExistence type="predicted"/>
<organism evidence="1 2">
    <name type="scientific">Argiope bruennichi</name>
    <name type="common">Wasp spider</name>
    <name type="synonym">Aranea bruennichi</name>
    <dbReference type="NCBI Taxonomy" id="94029"/>
    <lineage>
        <taxon>Eukaryota</taxon>
        <taxon>Metazoa</taxon>
        <taxon>Ecdysozoa</taxon>
        <taxon>Arthropoda</taxon>
        <taxon>Chelicerata</taxon>
        <taxon>Arachnida</taxon>
        <taxon>Araneae</taxon>
        <taxon>Araneomorphae</taxon>
        <taxon>Entelegynae</taxon>
        <taxon>Araneoidea</taxon>
        <taxon>Araneidae</taxon>
        <taxon>Argiope</taxon>
    </lineage>
</organism>
<dbReference type="AlphaFoldDB" id="A0A8T0FP67"/>
<evidence type="ECO:0000313" key="1">
    <source>
        <dbReference type="EMBL" id="KAF8791419.1"/>
    </source>
</evidence>
<protein>
    <submittedName>
        <fullName evidence="1">Uncharacterized protein</fullName>
    </submittedName>
</protein>
<comment type="caution">
    <text evidence="1">The sequence shown here is derived from an EMBL/GenBank/DDBJ whole genome shotgun (WGS) entry which is preliminary data.</text>
</comment>
<reference evidence="1" key="1">
    <citation type="journal article" date="2020" name="bioRxiv">
        <title>Chromosome-level reference genome of the European wasp spider Argiope bruennichi: a resource for studies on range expansion and evolutionary adaptation.</title>
        <authorList>
            <person name="Sheffer M.M."/>
            <person name="Hoppe A."/>
            <person name="Krehenwinkel H."/>
            <person name="Uhl G."/>
            <person name="Kuss A.W."/>
            <person name="Jensen L."/>
            <person name="Jensen C."/>
            <person name="Gillespie R.G."/>
            <person name="Hoff K.J."/>
            <person name="Prost S."/>
        </authorList>
    </citation>
    <scope>NUCLEOTIDE SEQUENCE</scope>
</reference>